<protein>
    <submittedName>
        <fullName evidence="1">Uncharacterized protein</fullName>
    </submittedName>
</protein>
<sequence length="83" mass="9666">MIEVFITNITKKYQAKKVVKQLSNRFLEFKIDYDLNETALHFPCGHTVIRVEGEKISLESIVQMVRQMGFECQVMPDTICVKN</sequence>
<organism evidence="1 2">
    <name type="scientific">Flavobacterium profundi</name>
    <dbReference type="NCBI Taxonomy" id="1774945"/>
    <lineage>
        <taxon>Bacteria</taxon>
        <taxon>Pseudomonadati</taxon>
        <taxon>Bacteroidota</taxon>
        <taxon>Flavobacteriia</taxon>
        <taxon>Flavobacteriales</taxon>
        <taxon>Flavobacteriaceae</taxon>
        <taxon>Flavobacterium</taxon>
    </lineage>
</organism>
<keyword evidence="2" id="KW-1185">Reference proteome</keyword>
<proteinExistence type="predicted"/>
<reference evidence="2" key="1">
    <citation type="submission" date="2019-05" db="EMBL/GenBank/DDBJ databases">
        <title>Flavobacterium profundi sp. nov., isolated from a deep-sea seamount.</title>
        <authorList>
            <person name="Zhang D.-C."/>
        </authorList>
    </citation>
    <scope>NUCLEOTIDE SEQUENCE [LARGE SCALE GENOMIC DNA]</scope>
    <source>
        <strain evidence="2">TP390</strain>
    </source>
</reference>
<dbReference type="RefSeq" id="WP_140996372.1">
    <property type="nucleotide sequence ID" value="NZ_VDCZ01000001.1"/>
</dbReference>
<gene>
    <name evidence="1" type="ORF">GOQ30_02245</name>
</gene>
<dbReference type="Proteomes" id="UP000431264">
    <property type="component" value="Unassembled WGS sequence"/>
</dbReference>
<accession>A0A6I4IEI5</accession>
<evidence type="ECO:0000313" key="2">
    <source>
        <dbReference type="Proteomes" id="UP000431264"/>
    </source>
</evidence>
<comment type="caution">
    <text evidence="1">The sequence shown here is derived from an EMBL/GenBank/DDBJ whole genome shotgun (WGS) entry which is preliminary data.</text>
</comment>
<dbReference type="EMBL" id="WQLW01000001">
    <property type="protein sequence ID" value="MVO07985.1"/>
    <property type="molecule type" value="Genomic_DNA"/>
</dbReference>
<name>A0A6I4IEI5_9FLAO</name>
<dbReference type="OrthoDB" id="1036397at2"/>
<evidence type="ECO:0000313" key="1">
    <source>
        <dbReference type="EMBL" id="MVO07985.1"/>
    </source>
</evidence>
<dbReference type="AlphaFoldDB" id="A0A6I4IEI5"/>